<dbReference type="AlphaFoldDB" id="A0A6N2C0G9"/>
<comment type="caution">
    <text evidence="2">The sequence shown here is derived from an EMBL/GenBank/DDBJ whole genome shotgun (WGS) entry which is preliminary data.</text>
</comment>
<dbReference type="EMBL" id="RXGB01001165">
    <property type="protein sequence ID" value="TMW99987.1"/>
    <property type="molecule type" value="Genomic_DNA"/>
</dbReference>
<accession>A0A6N2C0G9</accession>
<feature type="region of interest" description="Disordered" evidence="1">
    <location>
        <begin position="480"/>
        <end position="507"/>
    </location>
</feature>
<gene>
    <name evidence="2" type="ORF">EJD97_001564</name>
</gene>
<proteinExistence type="predicted"/>
<evidence type="ECO:0000313" key="2">
    <source>
        <dbReference type="EMBL" id="TMW99987.1"/>
    </source>
</evidence>
<name>A0A6N2C0G9_SOLCI</name>
<evidence type="ECO:0000256" key="1">
    <source>
        <dbReference type="SAM" id="MobiDB-lite"/>
    </source>
</evidence>
<protein>
    <submittedName>
        <fullName evidence="2">Uncharacterized protein</fullName>
    </submittedName>
</protein>
<feature type="region of interest" description="Disordered" evidence="1">
    <location>
        <begin position="106"/>
        <end position="131"/>
    </location>
</feature>
<feature type="compositionally biased region" description="Low complexity" evidence="1">
    <location>
        <begin position="109"/>
        <end position="131"/>
    </location>
</feature>
<organism evidence="2">
    <name type="scientific">Solanum chilense</name>
    <name type="common">Tomato</name>
    <name type="synonym">Lycopersicon chilense</name>
    <dbReference type="NCBI Taxonomy" id="4083"/>
    <lineage>
        <taxon>Eukaryota</taxon>
        <taxon>Viridiplantae</taxon>
        <taxon>Streptophyta</taxon>
        <taxon>Embryophyta</taxon>
        <taxon>Tracheophyta</taxon>
        <taxon>Spermatophyta</taxon>
        <taxon>Magnoliopsida</taxon>
        <taxon>eudicotyledons</taxon>
        <taxon>Gunneridae</taxon>
        <taxon>Pentapetalae</taxon>
        <taxon>asterids</taxon>
        <taxon>lamiids</taxon>
        <taxon>Solanales</taxon>
        <taxon>Solanaceae</taxon>
        <taxon>Solanoideae</taxon>
        <taxon>Solaneae</taxon>
        <taxon>Solanum</taxon>
        <taxon>Solanum subgen. Lycopersicon</taxon>
    </lineage>
</organism>
<feature type="region of interest" description="Disordered" evidence="1">
    <location>
        <begin position="428"/>
        <end position="468"/>
    </location>
</feature>
<feature type="compositionally biased region" description="Low complexity" evidence="1">
    <location>
        <begin position="480"/>
        <end position="489"/>
    </location>
</feature>
<feature type="compositionally biased region" description="Basic and acidic residues" evidence="1">
    <location>
        <begin position="457"/>
        <end position="467"/>
    </location>
</feature>
<sequence>MAPKQDRVYARGRSKYVTPSACLVNGSDDERDQEYVPPGIASPSLAARAARATPKMVAYGIVTASQFDEKRTLTGTPSGSATHEEGAFGSLGVSWSEEAFGSAKFPAPATAEQSSSSDEADSSESTPSSPTRALTLVADQPNWWCVDGHYQVYSDAKFLNEKGVMTWTFTLEKRAPLEHVRVRGIQVDISLPAICRYLYSEYVDVNRTPLTAEFDYRWKIVKDGQFLCEPLLRETTKRWMALHLSVDGEDADNIVTWDRAVLMEAMIAGFEVDFAWLPQAVMHERSVGVPIWNIDQLKTPLGTVDIGLNKDETNELAPRRGPRPELPPLGDNLADTVAQARTSTQSASLSTDTTLVKFIPGSNTTPSSSRSASFPALVPLARVQKLEAHMATLLHHIQPWMQRVPESESPSAEPAEDTVMAALFATFEIPPPPPREHAKRRKVREEDEARARKKKHREMEATRRDSLAAEEACQMRVVESAAEASSSRNVEIEGGTAVSVVVDEDTT</sequence>
<reference evidence="2" key="1">
    <citation type="submission" date="2019-05" db="EMBL/GenBank/DDBJ databases">
        <title>The de novo reference genome and transcriptome assemblies of the wild tomato species Solanum chilense.</title>
        <authorList>
            <person name="Stam R."/>
            <person name="Nosenko T."/>
            <person name="Hoerger A.C."/>
            <person name="Stephan W."/>
            <person name="Seidel M.A."/>
            <person name="Kuhn J.M.M."/>
            <person name="Haberer G."/>
            <person name="Tellier A."/>
        </authorList>
    </citation>
    <scope>NUCLEOTIDE SEQUENCE</scope>
    <source>
        <tissue evidence="2">Mature leaves</tissue>
    </source>
</reference>